<dbReference type="EMBL" id="JBANQN010000004">
    <property type="protein sequence ID" value="KAK6791729.1"/>
    <property type="molecule type" value="Genomic_DNA"/>
</dbReference>
<evidence type="ECO:0000256" key="1">
    <source>
        <dbReference type="ARBA" id="ARBA00004193"/>
    </source>
</evidence>
<dbReference type="GO" id="GO:0004674">
    <property type="term" value="F:protein serine/threonine kinase activity"/>
    <property type="evidence" value="ECO:0007669"/>
    <property type="project" value="UniProtKB-KW"/>
</dbReference>
<keyword evidence="3" id="KW-0418">Kinase</keyword>
<evidence type="ECO:0000256" key="3">
    <source>
        <dbReference type="ARBA" id="ARBA00022527"/>
    </source>
</evidence>
<dbReference type="Proteomes" id="UP001371456">
    <property type="component" value="Unassembled WGS sequence"/>
</dbReference>
<dbReference type="PROSITE" id="PS50011">
    <property type="entry name" value="PROTEIN_KINASE_DOM"/>
    <property type="match status" value="1"/>
</dbReference>
<proteinExistence type="predicted"/>
<dbReference type="AlphaFoldDB" id="A0AAN8TQ49"/>
<comment type="subcellular location">
    <subcellularLocation>
        <location evidence="1">Cell membrane</location>
        <topology evidence="1">Lipid-anchor</topology>
    </subcellularLocation>
</comment>
<feature type="domain" description="Protein kinase" evidence="6">
    <location>
        <begin position="1"/>
        <end position="158"/>
    </location>
</feature>
<sequence>MSIIAEELPVAPKVLAIPDTANITEMSWPSSNLTKMDCQKLLVYKFMLLGSLEAHLHDWNTRMKIAVCAAKGIEFLHGKANPLVIYRDLKCSNILLDEDYNPKLSDLGLANFGLVLLEIITGRSAIHTSRAAGEQNLVAWVREIDFSVNVLALWCHLF</sequence>
<evidence type="ECO:0000259" key="6">
    <source>
        <dbReference type="PROSITE" id="PS50011"/>
    </source>
</evidence>
<dbReference type="Gene3D" id="1.10.510.10">
    <property type="entry name" value="Transferase(Phosphotransferase) domain 1"/>
    <property type="match status" value="1"/>
</dbReference>
<keyword evidence="2" id="KW-1003">Cell membrane</keyword>
<dbReference type="InterPro" id="IPR011009">
    <property type="entry name" value="Kinase-like_dom_sf"/>
</dbReference>
<keyword evidence="8" id="KW-1185">Reference proteome</keyword>
<dbReference type="InterPro" id="IPR000719">
    <property type="entry name" value="Prot_kinase_dom"/>
</dbReference>
<keyword evidence="3" id="KW-0723">Serine/threonine-protein kinase</keyword>
<dbReference type="PANTHER" id="PTHR47985">
    <property type="entry name" value="OS07G0668900 PROTEIN"/>
    <property type="match status" value="1"/>
</dbReference>
<evidence type="ECO:0000313" key="8">
    <source>
        <dbReference type="Proteomes" id="UP001371456"/>
    </source>
</evidence>
<name>A0AAN8TQ49_SOLBU</name>
<protein>
    <recommendedName>
        <fullName evidence="6">Protein kinase domain-containing protein</fullName>
    </recommendedName>
</protein>
<keyword evidence="4" id="KW-0472">Membrane</keyword>
<dbReference type="GO" id="GO:0005524">
    <property type="term" value="F:ATP binding"/>
    <property type="evidence" value="ECO:0007669"/>
    <property type="project" value="InterPro"/>
</dbReference>
<accession>A0AAN8TQ49</accession>
<evidence type="ECO:0000313" key="7">
    <source>
        <dbReference type="EMBL" id="KAK6791729.1"/>
    </source>
</evidence>
<reference evidence="7 8" key="1">
    <citation type="submission" date="2024-02" db="EMBL/GenBank/DDBJ databases">
        <title>de novo genome assembly of Solanum bulbocastanum strain 11H21.</title>
        <authorList>
            <person name="Hosaka A.J."/>
        </authorList>
    </citation>
    <scope>NUCLEOTIDE SEQUENCE [LARGE SCALE GENOMIC DNA]</scope>
    <source>
        <tissue evidence="7">Young leaves</tissue>
    </source>
</reference>
<organism evidence="7 8">
    <name type="scientific">Solanum bulbocastanum</name>
    <name type="common">Wild potato</name>
    <dbReference type="NCBI Taxonomy" id="147425"/>
    <lineage>
        <taxon>Eukaryota</taxon>
        <taxon>Viridiplantae</taxon>
        <taxon>Streptophyta</taxon>
        <taxon>Embryophyta</taxon>
        <taxon>Tracheophyta</taxon>
        <taxon>Spermatophyta</taxon>
        <taxon>Magnoliopsida</taxon>
        <taxon>eudicotyledons</taxon>
        <taxon>Gunneridae</taxon>
        <taxon>Pentapetalae</taxon>
        <taxon>asterids</taxon>
        <taxon>lamiids</taxon>
        <taxon>Solanales</taxon>
        <taxon>Solanaceae</taxon>
        <taxon>Solanoideae</taxon>
        <taxon>Solaneae</taxon>
        <taxon>Solanum</taxon>
    </lineage>
</organism>
<dbReference type="GO" id="GO:0005886">
    <property type="term" value="C:plasma membrane"/>
    <property type="evidence" value="ECO:0007669"/>
    <property type="project" value="UniProtKB-SubCell"/>
</dbReference>
<dbReference type="PANTHER" id="PTHR47985:SF23">
    <property type="entry name" value="OS07G0695300 PROTEIN"/>
    <property type="match status" value="1"/>
</dbReference>
<dbReference type="InterPro" id="IPR008271">
    <property type="entry name" value="Ser/Thr_kinase_AS"/>
</dbReference>
<dbReference type="PROSITE" id="PS00108">
    <property type="entry name" value="PROTEIN_KINASE_ST"/>
    <property type="match status" value="1"/>
</dbReference>
<dbReference type="SUPFAM" id="SSF56112">
    <property type="entry name" value="Protein kinase-like (PK-like)"/>
    <property type="match status" value="1"/>
</dbReference>
<keyword evidence="5" id="KW-0449">Lipoprotein</keyword>
<comment type="caution">
    <text evidence="7">The sequence shown here is derived from an EMBL/GenBank/DDBJ whole genome shotgun (WGS) entry which is preliminary data.</text>
</comment>
<keyword evidence="3" id="KW-0808">Transferase</keyword>
<evidence type="ECO:0000256" key="4">
    <source>
        <dbReference type="ARBA" id="ARBA00023136"/>
    </source>
</evidence>
<evidence type="ECO:0000256" key="2">
    <source>
        <dbReference type="ARBA" id="ARBA00022475"/>
    </source>
</evidence>
<dbReference type="Pfam" id="PF00069">
    <property type="entry name" value="Pkinase"/>
    <property type="match status" value="1"/>
</dbReference>
<evidence type="ECO:0000256" key="5">
    <source>
        <dbReference type="ARBA" id="ARBA00023288"/>
    </source>
</evidence>
<gene>
    <name evidence="7" type="ORF">RDI58_010810</name>
</gene>